<accession>W7X5L3</accession>
<dbReference type="Proteomes" id="UP000009168">
    <property type="component" value="Unassembled WGS sequence"/>
</dbReference>
<dbReference type="GeneID" id="24442046"/>
<dbReference type="InterPro" id="IPR032675">
    <property type="entry name" value="LRR_dom_sf"/>
</dbReference>
<dbReference type="AlphaFoldDB" id="W7X5L3"/>
<evidence type="ECO:0000256" key="1">
    <source>
        <dbReference type="SAM" id="Phobius"/>
    </source>
</evidence>
<dbReference type="KEGG" id="tet:TTHERM_001263961"/>
<dbReference type="Gene3D" id="3.80.10.10">
    <property type="entry name" value="Ribonuclease Inhibitor"/>
    <property type="match status" value="1"/>
</dbReference>
<dbReference type="SUPFAM" id="SSF52047">
    <property type="entry name" value="RNI-like"/>
    <property type="match status" value="1"/>
</dbReference>
<evidence type="ECO:0000313" key="3">
    <source>
        <dbReference type="Proteomes" id="UP000009168"/>
    </source>
</evidence>
<protein>
    <submittedName>
        <fullName evidence="2">Transmembrane protein, putative</fullName>
    </submittedName>
</protein>
<keyword evidence="1" id="KW-0472">Membrane</keyword>
<organism evidence="2 3">
    <name type="scientific">Tetrahymena thermophila (strain SB210)</name>
    <dbReference type="NCBI Taxonomy" id="312017"/>
    <lineage>
        <taxon>Eukaryota</taxon>
        <taxon>Sar</taxon>
        <taxon>Alveolata</taxon>
        <taxon>Ciliophora</taxon>
        <taxon>Intramacronucleata</taxon>
        <taxon>Oligohymenophorea</taxon>
        <taxon>Hymenostomatida</taxon>
        <taxon>Tetrahymenina</taxon>
        <taxon>Tetrahymenidae</taxon>
        <taxon>Tetrahymena</taxon>
    </lineage>
</organism>
<evidence type="ECO:0000313" key="2">
    <source>
        <dbReference type="EMBL" id="EWS74660.1"/>
    </source>
</evidence>
<proteinExistence type="predicted"/>
<dbReference type="RefSeq" id="XP_012652803.1">
    <property type="nucleotide sequence ID" value="XM_012797349.1"/>
</dbReference>
<name>W7X5L3_TETTS</name>
<keyword evidence="1" id="KW-1133">Transmembrane helix</keyword>
<gene>
    <name evidence="2" type="ORF">TTHERM_001263961</name>
</gene>
<dbReference type="InParanoid" id="W7X5L3"/>
<dbReference type="EMBL" id="GG662715">
    <property type="protein sequence ID" value="EWS74660.1"/>
    <property type="molecule type" value="Genomic_DNA"/>
</dbReference>
<reference evidence="3" key="1">
    <citation type="journal article" date="2006" name="PLoS Biol.">
        <title>Macronuclear genome sequence of the ciliate Tetrahymena thermophila, a model eukaryote.</title>
        <authorList>
            <person name="Eisen J.A."/>
            <person name="Coyne R.S."/>
            <person name="Wu M."/>
            <person name="Wu D."/>
            <person name="Thiagarajan M."/>
            <person name="Wortman J.R."/>
            <person name="Badger J.H."/>
            <person name="Ren Q."/>
            <person name="Amedeo P."/>
            <person name="Jones K.M."/>
            <person name="Tallon L.J."/>
            <person name="Delcher A.L."/>
            <person name="Salzberg S.L."/>
            <person name="Silva J.C."/>
            <person name="Haas B.J."/>
            <person name="Majoros W.H."/>
            <person name="Farzad M."/>
            <person name="Carlton J.M."/>
            <person name="Smith R.K. Jr."/>
            <person name="Garg J."/>
            <person name="Pearlman R.E."/>
            <person name="Karrer K.M."/>
            <person name="Sun L."/>
            <person name="Manning G."/>
            <person name="Elde N.C."/>
            <person name="Turkewitz A.P."/>
            <person name="Asai D.J."/>
            <person name="Wilkes D.E."/>
            <person name="Wang Y."/>
            <person name="Cai H."/>
            <person name="Collins K."/>
            <person name="Stewart B.A."/>
            <person name="Lee S.R."/>
            <person name="Wilamowska K."/>
            <person name="Weinberg Z."/>
            <person name="Ruzzo W.L."/>
            <person name="Wloga D."/>
            <person name="Gaertig J."/>
            <person name="Frankel J."/>
            <person name="Tsao C.-C."/>
            <person name="Gorovsky M.A."/>
            <person name="Keeling P.J."/>
            <person name="Waller R.F."/>
            <person name="Patron N.J."/>
            <person name="Cherry J.M."/>
            <person name="Stover N.A."/>
            <person name="Krieger C.J."/>
            <person name="del Toro C."/>
            <person name="Ryder H.F."/>
            <person name="Williamson S.C."/>
            <person name="Barbeau R.A."/>
            <person name="Hamilton E.P."/>
            <person name="Orias E."/>
        </authorList>
    </citation>
    <scope>NUCLEOTIDE SEQUENCE [LARGE SCALE GENOMIC DNA]</scope>
    <source>
        <strain evidence="3">SB210</strain>
    </source>
</reference>
<feature type="transmembrane region" description="Helical" evidence="1">
    <location>
        <begin position="89"/>
        <end position="119"/>
    </location>
</feature>
<dbReference type="OrthoDB" id="292937at2759"/>
<sequence length="229" mass="27109">MCLFFFYLHFFIFNICFIYLLIHFLLFHIFSSFFPSKQITNQLISYIFFLQYSKSHNLISDQGTSNFGSAIVNCTNLSNLTLNLKQQRLICLVSFYLILLSFSFYCTCVYFSSIFIFLFSTFALFIYQLINFLLFHIFFSFFPSKQLTNQLINQIFFLQYLKSNNQIGIEGAINLCPAIQNCTNLSKLTLRLCENTINKSQQLKVKSKYLKSKRLVVIQIQFLSFLWPW</sequence>
<keyword evidence="3" id="KW-1185">Reference proteome</keyword>
<feature type="transmembrane region" description="Helical" evidence="1">
    <location>
        <begin position="125"/>
        <end position="142"/>
    </location>
</feature>
<feature type="transmembrane region" description="Helical" evidence="1">
    <location>
        <begin position="6"/>
        <end position="30"/>
    </location>
</feature>
<keyword evidence="1 2" id="KW-0812">Transmembrane</keyword>